<proteinExistence type="predicted"/>
<evidence type="ECO:0000313" key="3">
    <source>
        <dbReference type="Proteomes" id="UP000199068"/>
    </source>
</evidence>
<accession>A0A1G9SR25</accession>
<dbReference type="PANTHER" id="PTHR30024:SF46">
    <property type="entry name" value="ABC TRANSPORTER, SUBSTRATE-BINDING LIPOPROTEIN"/>
    <property type="match status" value="1"/>
</dbReference>
<reference evidence="2 3" key="1">
    <citation type="submission" date="2016-10" db="EMBL/GenBank/DDBJ databases">
        <authorList>
            <person name="de Groot N.N."/>
        </authorList>
    </citation>
    <scope>NUCLEOTIDE SEQUENCE [LARGE SCALE GENOMIC DNA]</scope>
    <source>
        <strain evidence="2 3">DSM 797</strain>
    </source>
</reference>
<dbReference type="SUPFAM" id="SSF53850">
    <property type="entry name" value="Periplasmic binding protein-like II"/>
    <property type="match status" value="1"/>
</dbReference>
<dbReference type="InterPro" id="IPR015168">
    <property type="entry name" value="SsuA/THI5"/>
</dbReference>
<dbReference type="PANTHER" id="PTHR30024">
    <property type="entry name" value="ALIPHATIC SULFONATES-BINDING PROTEIN-RELATED"/>
    <property type="match status" value="1"/>
</dbReference>
<gene>
    <name evidence="2" type="ORF">SAMN04515677_11064</name>
</gene>
<dbReference type="STRING" id="1121325.SAMN04515677_11064"/>
<dbReference type="PIRSF" id="PIRSF027386">
    <property type="entry name" value="UCP027386_ABC_sbc_TM0202"/>
    <property type="match status" value="1"/>
</dbReference>
<dbReference type="RefSeq" id="WP_092727388.1">
    <property type="nucleotide sequence ID" value="NZ_FNGW01000010.1"/>
</dbReference>
<protein>
    <submittedName>
        <fullName evidence="2">NitT/TauT family transport system substrate-binding protein</fullName>
    </submittedName>
</protein>
<dbReference type="AlphaFoldDB" id="A0A1G9SR25"/>
<keyword evidence="3" id="KW-1185">Reference proteome</keyword>
<feature type="domain" description="SsuA/THI5-like" evidence="1">
    <location>
        <begin position="77"/>
        <end position="266"/>
    </location>
</feature>
<dbReference type="Gene3D" id="3.40.190.10">
    <property type="entry name" value="Periplasmic binding protein-like II"/>
    <property type="match status" value="2"/>
</dbReference>
<dbReference type="Proteomes" id="UP000199068">
    <property type="component" value="Unassembled WGS sequence"/>
</dbReference>
<dbReference type="PROSITE" id="PS51257">
    <property type="entry name" value="PROKAR_LIPOPROTEIN"/>
    <property type="match status" value="1"/>
</dbReference>
<sequence length="332" mass="36650">MKKFIPTILSIVLGTMIFTGCTNVEKVSTENKNTVVAKDVNIITSDGLPTIAISKLAKEKTIIKEGYNINYSIEKTPETLSTSIMKEEADIAIVPSNMAAIAYNKTSNYQIAGTVGCGSFYLVSTENINDFDELVGKDVWNTGKGLTPDLTVKSILKDKGISEESIDFNYVNTTNELVPLLATGKATTGFVPEPALTTLIEKNPKIKIIKGLNDTWKEINKSENGYPQSTIIVKSSFVKENEEFINAFLGQVSNSIDWANKNGEKAGEYAKEIGASIQPDTITKSLERSNLKFIKIHNSQQDYKDYYSKLMNFDEKSLGGKIPDEGIYFTEK</sequence>
<dbReference type="InterPro" id="IPR027024">
    <property type="entry name" value="UCP027386_ABC_sbc_TM0202"/>
</dbReference>
<name>A0A1G9SR25_9FIRM</name>
<dbReference type="Pfam" id="PF09084">
    <property type="entry name" value="NMT1"/>
    <property type="match status" value="1"/>
</dbReference>
<organism evidence="2 3">
    <name type="scientific">Romboutsia lituseburensis DSM 797</name>
    <dbReference type="NCBI Taxonomy" id="1121325"/>
    <lineage>
        <taxon>Bacteria</taxon>
        <taxon>Bacillati</taxon>
        <taxon>Bacillota</taxon>
        <taxon>Clostridia</taxon>
        <taxon>Peptostreptococcales</taxon>
        <taxon>Peptostreptococcaceae</taxon>
        <taxon>Romboutsia</taxon>
    </lineage>
</organism>
<evidence type="ECO:0000313" key="2">
    <source>
        <dbReference type="EMBL" id="SDM37840.1"/>
    </source>
</evidence>
<evidence type="ECO:0000259" key="1">
    <source>
        <dbReference type="Pfam" id="PF09084"/>
    </source>
</evidence>
<dbReference type="EMBL" id="FNGW01000010">
    <property type="protein sequence ID" value="SDM37840.1"/>
    <property type="molecule type" value="Genomic_DNA"/>
</dbReference>